<dbReference type="InterPro" id="IPR050281">
    <property type="entry name" value="Flavin_monoamine_oxidase"/>
</dbReference>
<evidence type="ECO:0000313" key="4">
    <source>
        <dbReference type="Proteomes" id="UP000717328"/>
    </source>
</evidence>
<evidence type="ECO:0000259" key="2">
    <source>
        <dbReference type="Pfam" id="PF01593"/>
    </source>
</evidence>
<dbReference type="SUPFAM" id="SSF51905">
    <property type="entry name" value="FAD/NAD(P)-binding domain"/>
    <property type="match status" value="1"/>
</dbReference>
<dbReference type="AlphaFoldDB" id="A0A9P7FQ55"/>
<name>A0A9P7FQ55_9AGAR</name>
<dbReference type="Gene3D" id="3.90.660.10">
    <property type="match status" value="1"/>
</dbReference>
<dbReference type="Pfam" id="PF01593">
    <property type="entry name" value="Amino_oxidase"/>
    <property type="match status" value="3"/>
</dbReference>
<dbReference type="EMBL" id="JABCKI010006256">
    <property type="protein sequence ID" value="KAG5634836.1"/>
    <property type="molecule type" value="Genomic_DNA"/>
</dbReference>
<gene>
    <name evidence="3" type="ORF">H0H81_000557</name>
</gene>
<protein>
    <recommendedName>
        <fullName evidence="2">Amine oxidase domain-containing protein</fullName>
    </recommendedName>
</protein>
<dbReference type="SUPFAM" id="SSF54373">
    <property type="entry name" value="FAD-linked reductases, C-terminal domain"/>
    <property type="match status" value="1"/>
</dbReference>
<feature type="domain" description="Amine oxidase" evidence="2">
    <location>
        <begin position="47"/>
        <end position="132"/>
    </location>
</feature>
<organism evidence="3 4">
    <name type="scientific">Sphagnurus paluster</name>
    <dbReference type="NCBI Taxonomy" id="117069"/>
    <lineage>
        <taxon>Eukaryota</taxon>
        <taxon>Fungi</taxon>
        <taxon>Dikarya</taxon>
        <taxon>Basidiomycota</taxon>
        <taxon>Agaricomycotina</taxon>
        <taxon>Agaricomycetes</taxon>
        <taxon>Agaricomycetidae</taxon>
        <taxon>Agaricales</taxon>
        <taxon>Tricholomatineae</taxon>
        <taxon>Lyophyllaceae</taxon>
        <taxon>Sphagnurus</taxon>
    </lineage>
</organism>
<dbReference type="OrthoDB" id="5046242at2759"/>
<sequence length="379" mass="41248">MALLTTLSFLALISSVVQGYAIPNPNQPSGRATADRNAKVLILGGGVAGIIAARTLHEQGIKDFVVVEARDELGGRLKSTTFAGKTVELGANWVQGTQTGNGPKNPILTLVEKHKVKTMYSDTTGSITTYDHTGAVDFLDTFYSSAEAYENLTVAAGANNYTFNADEGGFSEENRLCVEQRGFKTFIQEEAKSFLKPSQLRLKSFVKNISWSASGVKVTLDNGESLAGDYAICTFSVGVLQNDDVKFTPSLPATHQGDFSERIESLADDQVKQEVMSVLGAMYPNITVPAPLEFMFPRWYSDPLYRGSYSNWPPSFVQQHHDNLRANVGRLYFAGEATSQKYFGEFCFGINGALLKGSIDHRLLAWSIRRGSGYGEGGG</sequence>
<dbReference type="InterPro" id="IPR002937">
    <property type="entry name" value="Amino_oxidase"/>
</dbReference>
<feature type="domain" description="Amine oxidase" evidence="2">
    <location>
        <begin position="260"/>
        <end position="355"/>
    </location>
</feature>
<feature type="domain" description="Amine oxidase" evidence="2">
    <location>
        <begin position="154"/>
        <end position="254"/>
    </location>
</feature>
<dbReference type="PRINTS" id="PR00420">
    <property type="entry name" value="RNGMNOXGNASE"/>
</dbReference>
<dbReference type="Proteomes" id="UP000717328">
    <property type="component" value="Unassembled WGS sequence"/>
</dbReference>
<dbReference type="PANTHER" id="PTHR10742">
    <property type="entry name" value="FLAVIN MONOAMINE OXIDASE"/>
    <property type="match status" value="1"/>
</dbReference>
<dbReference type="PANTHER" id="PTHR10742:SF313">
    <property type="entry name" value="AMINE OXIDASE"/>
    <property type="match status" value="1"/>
</dbReference>
<comment type="caution">
    <text evidence="3">The sequence shown here is derived from an EMBL/GenBank/DDBJ whole genome shotgun (WGS) entry which is preliminary data.</text>
</comment>
<reference evidence="3" key="2">
    <citation type="submission" date="2021-10" db="EMBL/GenBank/DDBJ databases">
        <title>Phylogenomics reveals ancestral predisposition of the termite-cultivated fungus Termitomyces towards a domesticated lifestyle.</title>
        <authorList>
            <person name="Auxier B."/>
            <person name="Grum-Grzhimaylo A."/>
            <person name="Cardenas M.E."/>
            <person name="Lodge J.D."/>
            <person name="Laessoe T."/>
            <person name="Pedersen O."/>
            <person name="Smith M.E."/>
            <person name="Kuyper T.W."/>
            <person name="Franco-Molano E.A."/>
            <person name="Baroni T.J."/>
            <person name="Aanen D.K."/>
        </authorList>
    </citation>
    <scope>NUCLEOTIDE SEQUENCE</scope>
    <source>
        <strain evidence="3">D49</strain>
    </source>
</reference>
<dbReference type="GO" id="GO:0016491">
    <property type="term" value="F:oxidoreductase activity"/>
    <property type="evidence" value="ECO:0007669"/>
    <property type="project" value="InterPro"/>
</dbReference>
<evidence type="ECO:0000313" key="3">
    <source>
        <dbReference type="EMBL" id="KAG5634836.1"/>
    </source>
</evidence>
<keyword evidence="1" id="KW-0732">Signal</keyword>
<reference evidence="3" key="1">
    <citation type="submission" date="2021-02" db="EMBL/GenBank/DDBJ databases">
        <authorList>
            <person name="Nieuwenhuis M."/>
            <person name="Van De Peppel L.J.J."/>
        </authorList>
    </citation>
    <scope>NUCLEOTIDE SEQUENCE</scope>
    <source>
        <strain evidence="3">D49</strain>
    </source>
</reference>
<proteinExistence type="predicted"/>
<keyword evidence="4" id="KW-1185">Reference proteome</keyword>
<evidence type="ECO:0000256" key="1">
    <source>
        <dbReference type="SAM" id="SignalP"/>
    </source>
</evidence>
<feature type="chain" id="PRO_5040287199" description="Amine oxidase domain-containing protein" evidence="1">
    <location>
        <begin position="20"/>
        <end position="379"/>
    </location>
</feature>
<dbReference type="InterPro" id="IPR036188">
    <property type="entry name" value="FAD/NAD-bd_sf"/>
</dbReference>
<dbReference type="GO" id="GO:0006598">
    <property type="term" value="P:polyamine catabolic process"/>
    <property type="evidence" value="ECO:0007669"/>
    <property type="project" value="TreeGrafter"/>
</dbReference>
<accession>A0A9P7FQ55</accession>
<feature type="signal peptide" evidence="1">
    <location>
        <begin position="1"/>
        <end position="19"/>
    </location>
</feature>
<dbReference type="Gene3D" id="3.50.50.60">
    <property type="entry name" value="FAD/NAD(P)-binding domain"/>
    <property type="match status" value="2"/>
</dbReference>